<dbReference type="GO" id="GO:0004984">
    <property type="term" value="F:olfactory receptor activity"/>
    <property type="evidence" value="ECO:0007669"/>
    <property type="project" value="InterPro"/>
</dbReference>
<dbReference type="EMBL" id="ATLV01014570">
    <property type="status" value="NOT_ANNOTATED_CDS"/>
    <property type="molecule type" value="Genomic_DNA"/>
</dbReference>
<keyword evidence="4 10" id="KW-0812">Transmembrane</keyword>
<dbReference type="Pfam" id="PF02949">
    <property type="entry name" value="7tm_6"/>
    <property type="match status" value="1"/>
</dbReference>
<keyword evidence="6 10" id="KW-1133">Transmembrane helix</keyword>
<evidence type="ECO:0000256" key="6">
    <source>
        <dbReference type="ARBA" id="ARBA00022989"/>
    </source>
</evidence>
<dbReference type="GO" id="GO:0005549">
    <property type="term" value="F:odorant binding"/>
    <property type="evidence" value="ECO:0007669"/>
    <property type="project" value="InterPro"/>
</dbReference>
<evidence type="ECO:0000256" key="9">
    <source>
        <dbReference type="ARBA" id="ARBA00023224"/>
    </source>
</evidence>
<dbReference type="OrthoDB" id="7730765at2759"/>
<evidence type="ECO:0000256" key="2">
    <source>
        <dbReference type="ARBA" id="ARBA00022475"/>
    </source>
</evidence>
<organism evidence="11">
    <name type="scientific">Anopheles sinensis</name>
    <name type="common">Mosquito</name>
    <dbReference type="NCBI Taxonomy" id="74873"/>
    <lineage>
        <taxon>Eukaryota</taxon>
        <taxon>Metazoa</taxon>
        <taxon>Ecdysozoa</taxon>
        <taxon>Arthropoda</taxon>
        <taxon>Hexapoda</taxon>
        <taxon>Insecta</taxon>
        <taxon>Pterygota</taxon>
        <taxon>Neoptera</taxon>
        <taxon>Endopterygota</taxon>
        <taxon>Diptera</taxon>
        <taxon>Nematocera</taxon>
        <taxon>Culicoidea</taxon>
        <taxon>Culicidae</taxon>
        <taxon>Anophelinae</taxon>
        <taxon>Anopheles</taxon>
    </lineage>
</organism>
<evidence type="ECO:0000313" key="12">
    <source>
        <dbReference type="EnsemblMetazoa" id="ASIC006438-PA"/>
    </source>
</evidence>
<evidence type="ECO:0000256" key="7">
    <source>
        <dbReference type="ARBA" id="ARBA00023136"/>
    </source>
</evidence>
<evidence type="ECO:0000256" key="5">
    <source>
        <dbReference type="ARBA" id="ARBA00022725"/>
    </source>
</evidence>
<dbReference type="Proteomes" id="UP000030765">
    <property type="component" value="Unassembled WGS sequence"/>
</dbReference>
<dbReference type="OMA" id="DITIFCG"/>
<dbReference type="EMBL" id="KE524975">
    <property type="protein sequence ID" value="KFB38970.1"/>
    <property type="molecule type" value="Genomic_DNA"/>
</dbReference>
<dbReference type="AlphaFoldDB" id="A0A084VLX6"/>
<name>A0A084VLX6_ANOSI</name>
<reference evidence="12" key="2">
    <citation type="submission" date="2020-05" db="UniProtKB">
        <authorList>
            <consortium name="EnsemblMetazoa"/>
        </authorList>
    </citation>
    <scope>IDENTIFICATION</scope>
</reference>
<keyword evidence="9" id="KW-0807">Transducer</keyword>
<feature type="transmembrane region" description="Helical" evidence="10">
    <location>
        <begin position="127"/>
        <end position="152"/>
    </location>
</feature>
<gene>
    <name evidence="11" type="ORF">ZHAS_00006438</name>
</gene>
<dbReference type="GO" id="GO:0005886">
    <property type="term" value="C:plasma membrane"/>
    <property type="evidence" value="ECO:0007669"/>
    <property type="project" value="UniProtKB-SubCell"/>
</dbReference>
<evidence type="ECO:0000256" key="3">
    <source>
        <dbReference type="ARBA" id="ARBA00022606"/>
    </source>
</evidence>
<dbReference type="InterPro" id="IPR004117">
    <property type="entry name" value="7tm6_olfct_rcpt"/>
</dbReference>
<dbReference type="VEuPathDB" id="VectorBase:ASIS024398"/>
<proteinExistence type="predicted"/>
<feature type="transmembrane region" description="Helical" evidence="10">
    <location>
        <begin position="36"/>
        <end position="56"/>
    </location>
</feature>
<keyword evidence="13" id="KW-1185">Reference proteome</keyword>
<evidence type="ECO:0000256" key="4">
    <source>
        <dbReference type="ARBA" id="ARBA00022692"/>
    </source>
</evidence>
<keyword evidence="5" id="KW-0552">Olfaction</keyword>
<evidence type="ECO:0000256" key="1">
    <source>
        <dbReference type="ARBA" id="ARBA00004651"/>
    </source>
</evidence>
<sequence>MFNFNIDKPPGVPHLVLKILKLGGISGTPNERYRHVPIFLTFTLMIAVPKIFFGYADFESTIIGLAELFFQINSFVGLIVFLLQNESVNEFIRCSQSLVDDVYKEHHPRIVGHLRVKHDLIHKATKFYTIALICAVNFYIFSPMISTLWSYYNLQYNNTNMVYTIHMEENFYNVPIRTSLLEYLLFSVCMIWTCCIAAYVGGTKLMTLLNFISYCTVYFHLVVMKIEESTRLNSIRENEKTIVMMHYKALRCAELMISITAPVLLQQLIFCVLIWSSMLLYFTVSCAQVARAIYDCKWEQQPPDSMKHLQLILLRAQKPVGITAGGFCFMDMEQFGKVCTNR</sequence>
<evidence type="ECO:0000256" key="8">
    <source>
        <dbReference type="ARBA" id="ARBA00023170"/>
    </source>
</evidence>
<comment type="subcellular location">
    <subcellularLocation>
        <location evidence="1">Cell membrane</location>
        <topology evidence="1">Multi-pass membrane protein</topology>
    </subcellularLocation>
</comment>
<reference evidence="11 13" key="1">
    <citation type="journal article" date="2014" name="BMC Genomics">
        <title>Genome sequence of Anopheles sinensis provides insight into genetics basis of mosquito competence for malaria parasites.</title>
        <authorList>
            <person name="Zhou D."/>
            <person name="Zhang D."/>
            <person name="Ding G."/>
            <person name="Shi L."/>
            <person name="Hou Q."/>
            <person name="Ye Y."/>
            <person name="Xu Y."/>
            <person name="Zhou H."/>
            <person name="Xiong C."/>
            <person name="Li S."/>
            <person name="Yu J."/>
            <person name="Hong S."/>
            <person name="Yu X."/>
            <person name="Zou P."/>
            <person name="Chen C."/>
            <person name="Chang X."/>
            <person name="Wang W."/>
            <person name="Lv Y."/>
            <person name="Sun Y."/>
            <person name="Ma L."/>
            <person name="Shen B."/>
            <person name="Zhu C."/>
        </authorList>
    </citation>
    <scope>NUCLEOTIDE SEQUENCE [LARGE SCALE GENOMIC DNA]</scope>
</reference>
<evidence type="ECO:0000313" key="13">
    <source>
        <dbReference type="Proteomes" id="UP000030765"/>
    </source>
</evidence>
<accession>A0A084VLX6</accession>
<keyword evidence="7 10" id="KW-0472">Membrane</keyword>
<dbReference type="PANTHER" id="PTHR21137">
    <property type="entry name" value="ODORANT RECEPTOR"/>
    <property type="match status" value="1"/>
</dbReference>
<dbReference type="GO" id="GO:0007165">
    <property type="term" value="P:signal transduction"/>
    <property type="evidence" value="ECO:0007669"/>
    <property type="project" value="UniProtKB-KW"/>
</dbReference>
<dbReference type="STRING" id="74873.A0A084VLX6"/>
<dbReference type="EnsemblMetazoa" id="ASIC006438-RA">
    <property type="protein sequence ID" value="ASIC006438-PA"/>
    <property type="gene ID" value="ASIC006438"/>
</dbReference>
<dbReference type="PANTHER" id="PTHR21137:SF35">
    <property type="entry name" value="ODORANT RECEPTOR 19A-RELATED"/>
    <property type="match status" value="1"/>
</dbReference>
<evidence type="ECO:0000256" key="10">
    <source>
        <dbReference type="SAM" id="Phobius"/>
    </source>
</evidence>
<keyword evidence="3" id="KW-0716">Sensory transduction</keyword>
<protein>
    <submittedName>
        <fullName evidence="11">AGAP009394-PA-like protein</fullName>
    </submittedName>
</protein>
<feature type="transmembrane region" description="Helical" evidence="10">
    <location>
        <begin position="208"/>
        <end position="226"/>
    </location>
</feature>
<keyword evidence="8" id="KW-0675">Receptor</keyword>
<feature type="transmembrane region" description="Helical" evidence="10">
    <location>
        <begin position="180"/>
        <end position="201"/>
    </location>
</feature>
<dbReference type="VEuPathDB" id="VectorBase:ASIC006438"/>
<evidence type="ECO:0000313" key="11">
    <source>
        <dbReference type="EMBL" id="KFB38970.1"/>
    </source>
</evidence>
<feature type="transmembrane region" description="Helical" evidence="10">
    <location>
        <begin position="264"/>
        <end position="284"/>
    </location>
</feature>
<feature type="transmembrane region" description="Helical" evidence="10">
    <location>
        <begin position="62"/>
        <end position="83"/>
    </location>
</feature>
<keyword evidence="2" id="KW-1003">Cell membrane</keyword>